<proteinExistence type="predicted"/>
<name>A0A9P0H1Z9_NEZVI</name>
<sequence length="146" mass="15844">MLSYVLWSGNVSNFLPERMISYGPAGLRHDLASTAPSKAQPKTRSWCAAALYGTCCSDDVTGRPYAKVHLDLSSATYLFNFLPERMISYGPAGLRHDLASTAPSKAQPKTRSWCAAALYGTCCSDDVTGRPYAKVHLDLSSATYLL</sequence>
<protein>
    <submittedName>
        <fullName evidence="1">Uncharacterized protein</fullName>
    </submittedName>
</protein>
<dbReference type="AlphaFoldDB" id="A0A9P0H1Z9"/>
<accession>A0A9P0H1Z9</accession>
<dbReference type="EMBL" id="OV725077">
    <property type="protein sequence ID" value="CAH1389477.1"/>
    <property type="molecule type" value="Genomic_DNA"/>
</dbReference>
<evidence type="ECO:0000313" key="1">
    <source>
        <dbReference type="EMBL" id="CAH1389477.1"/>
    </source>
</evidence>
<dbReference type="Proteomes" id="UP001152798">
    <property type="component" value="Chromosome 1"/>
</dbReference>
<organism evidence="1 2">
    <name type="scientific">Nezara viridula</name>
    <name type="common">Southern green stink bug</name>
    <name type="synonym">Cimex viridulus</name>
    <dbReference type="NCBI Taxonomy" id="85310"/>
    <lineage>
        <taxon>Eukaryota</taxon>
        <taxon>Metazoa</taxon>
        <taxon>Ecdysozoa</taxon>
        <taxon>Arthropoda</taxon>
        <taxon>Hexapoda</taxon>
        <taxon>Insecta</taxon>
        <taxon>Pterygota</taxon>
        <taxon>Neoptera</taxon>
        <taxon>Paraneoptera</taxon>
        <taxon>Hemiptera</taxon>
        <taxon>Heteroptera</taxon>
        <taxon>Panheteroptera</taxon>
        <taxon>Pentatomomorpha</taxon>
        <taxon>Pentatomoidea</taxon>
        <taxon>Pentatomidae</taxon>
        <taxon>Pentatominae</taxon>
        <taxon>Nezara</taxon>
    </lineage>
</organism>
<evidence type="ECO:0000313" key="2">
    <source>
        <dbReference type="Proteomes" id="UP001152798"/>
    </source>
</evidence>
<reference evidence="1" key="1">
    <citation type="submission" date="2022-01" db="EMBL/GenBank/DDBJ databases">
        <authorList>
            <person name="King R."/>
        </authorList>
    </citation>
    <scope>NUCLEOTIDE SEQUENCE</scope>
</reference>
<gene>
    <name evidence="1" type="ORF">NEZAVI_LOCUS881</name>
</gene>
<keyword evidence="2" id="KW-1185">Reference proteome</keyword>